<dbReference type="Proteomes" id="UP000032266">
    <property type="component" value="Chromosome"/>
</dbReference>
<dbReference type="STRING" id="1445510.YC6258_03349"/>
<dbReference type="AlphaFoldDB" id="A0A0C5VM49"/>
<gene>
    <name evidence="1" type="ORF">YC6258_03349</name>
</gene>
<name>A0A0C5VM49_9GAMM</name>
<proteinExistence type="predicted"/>
<evidence type="ECO:0000313" key="2">
    <source>
        <dbReference type="Proteomes" id="UP000032266"/>
    </source>
</evidence>
<organism evidence="1 2">
    <name type="scientific">Gynuella sunshinyii YC6258</name>
    <dbReference type="NCBI Taxonomy" id="1445510"/>
    <lineage>
        <taxon>Bacteria</taxon>
        <taxon>Pseudomonadati</taxon>
        <taxon>Pseudomonadota</taxon>
        <taxon>Gammaproteobacteria</taxon>
        <taxon>Oceanospirillales</taxon>
        <taxon>Saccharospirillaceae</taxon>
        <taxon>Gynuella</taxon>
    </lineage>
</organism>
<dbReference type="EMBL" id="CP007142">
    <property type="protein sequence ID" value="AJQ95386.1"/>
    <property type="molecule type" value="Genomic_DNA"/>
</dbReference>
<keyword evidence="2" id="KW-1185">Reference proteome</keyword>
<accession>A0A0C5VM49</accession>
<sequence length="39" mass="4835">MKLPDLQFFRKSYFLKIISHSLVSKFFEYLFKDNVMMEI</sequence>
<dbReference type="KEGG" id="gsn:YC6258_03349"/>
<dbReference type="HOGENOM" id="CLU_3310529_0_0_6"/>
<reference evidence="1 2" key="1">
    <citation type="submission" date="2014-01" db="EMBL/GenBank/DDBJ databases">
        <title>Full genme sequencing of cellulolytic bacterium Gynuella sunshinyii YC6258T gen. nov., sp. nov.</title>
        <authorList>
            <person name="Khan H."/>
            <person name="Chung E.J."/>
            <person name="Chung Y.R."/>
        </authorList>
    </citation>
    <scope>NUCLEOTIDE SEQUENCE [LARGE SCALE GENOMIC DNA]</scope>
    <source>
        <strain evidence="1 2">YC6258</strain>
    </source>
</reference>
<protein>
    <submittedName>
        <fullName evidence="1">Uncharacterized protein</fullName>
    </submittedName>
</protein>
<evidence type="ECO:0000313" key="1">
    <source>
        <dbReference type="EMBL" id="AJQ95386.1"/>
    </source>
</evidence>